<dbReference type="PANTHER" id="PTHR43597:SF5">
    <property type="entry name" value="SUFE-LIKE PROTEIN 2, CHLOROPLASTIC"/>
    <property type="match status" value="1"/>
</dbReference>
<evidence type="ECO:0000313" key="6">
    <source>
        <dbReference type="Proteomes" id="UP000305526"/>
    </source>
</evidence>
<dbReference type="InterPro" id="IPR003808">
    <property type="entry name" value="Fe-S_metab-assoc_dom"/>
</dbReference>
<dbReference type="Pfam" id="PF02657">
    <property type="entry name" value="SufE"/>
    <property type="match status" value="1"/>
</dbReference>
<keyword evidence="6" id="KW-1185">Reference proteome</keyword>
<evidence type="ECO:0000256" key="1">
    <source>
        <dbReference type="ARBA" id="ARBA00010282"/>
    </source>
</evidence>
<dbReference type="PANTHER" id="PTHR43597">
    <property type="entry name" value="SULFUR ACCEPTOR PROTEIN CSDE"/>
    <property type="match status" value="1"/>
</dbReference>
<proteinExistence type="inferred from homology"/>
<reference evidence="4 6" key="2">
    <citation type="submission" date="2019-05" db="EMBL/GenBank/DDBJ databases">
        <title>Pasteurellaceae isolates from reptiles.</title>
        <authorList>
            <person name="Bojesen A.M."/>
            <person name="Lund E."/>
        </authorList>
    </citation>
    <scope>NUCLEOTIDE SEQUENCE [LARGE SCALE GENOMIC DNA]</scope>
    <source>
        <strain evidence="4 6">ELNT2x</strain>
    </source>
</reference>
<dbReference type="RefSeq" id="WP_132966445.1">
    <property type="nucleotide sequence ID" value="NZ_LEKL01000063.1"/>
</dbReference>
<gene>
    <name evidence="3" type="ORF">EDC16_1055</name>
    <name evidence="4" type="ORF">FHQ21_12120</name>
</gene>
<sequence length="130" mass="14837">MQNYSDLVEQFSSLPSWEDRYRLLIQLGKKLPTIEHSAREQMPLIQGCEAEVRFAAVKQADGYHFAAYSEARIMNGLLYLLLSALQPLKLEQIRQLDISALLQQCGIAQRLSSTRLNGLKQIESLLHHLD</sequence>
<dbReference type="Proteomes" id="UP000305526">
    <property type="component" value="Unassembled WGS sequence"/>
</dbReference>
<organism evidence="3 5">
    <name type="scientific">Testudinibacter aquarius</name>
    <dbReference type="NCBI Taxonomy" id="1524974"/>
    <lineage>
        <taxon>Bacteria</taxon>
        <taxon>Pseudomonadati</taxon>
        <taxon>Pseudomonadota</taxon>
        <taxon>Gammaproteobacteria</taxon>
        <taxon>Pasteurellales</taxon>
        <taxon>Pasteurellaceae</taxon>
        <taxon>Testudinibacter</taxon>
    </lineage>
</organism>
<protein>
    <submittedName>
        <fullName evidence="4">SufE family protein</fullName>
    </submittedName>
</protein>
<name>A0A4R3Y848_9PAST</name>
<comment type="similarity">
    <text evidence="1">Belongs to the SufE family.</text>
</comment>
<dbReference type="Gene3D" id="3.90.1010.10">
    <property type="match status" value="1"/>
</dbReference>
<evidence type="ECO:0000259" key="2">
    <source>
        <dbReference type="Pfam" id="PF02657"/>
    </source>
</evidence>
<evidence type="ECO:0000313" key="4">
    <source>
        <dbReference type="EMBL" id="TNG87405.1"/>
    </source>
</evidence>
<dbReference type="SUPFAM" id="SSF82649">
    <property type="entry name" value="SufE/NifU"/>
    <property type="match status" value="1"/>
</dbReference>
<dbReference type="Proteomes" id="UP000294619">
    <property type="component" value="Unassembled WGS sequence"/>
</dbReference>
<evidence type="ECO:0000313" key="5">
    <source>
        <dbReference type="Proteomes" id="UP000294619"/>
    </source>
</evidence>
<dbReference type="EMBL" id="SMCP01000005">
    <property type="protein sequence ID" value="TCV87088.1"/>
    <property type="molecule type" value="Genomic_DNA"/>
</dbReference>
<reference evidence="3 5" key="1">
    <citation type="submission" date="2019-03" db="EMBL/GenBank/DDBJ databases">
        <title>Genomic Encyclopedia of Type Strains, Phase IV (KMG-IV): sequencing the most valuable type-strain genomes for metagenomic binning, comparative biology and taxonomic classification.</title>
        <authorList>
            <person name="Goeker M."/>
        </authorList>
    </citation>
    <scope>NUCLEOTIDE SEQUENCE [LARGE SCALE GENOMIC DNA]</scope>
    <source>
        <strain evidence="3 5">DSM 28140</strain>
    </source>
</reference>
<feature type="domain" description="Fe-S metabolism associated" evidence="2">
    <location>
        <begin position="8"/>
        <end position="124"/>
    </location>
</feature>
<dbReference type="EMBL" id="VDGV01000157">
    <property type="protein sequence ID" value="TNG87405.1"/>
    <property type="molecule type" value="Genomic_DNA"/>
</dbReference>
<dbReference type="AlphaFoldDB" id="A0A4R3Y848"/>
<evidence type="ECO:0000313" key="3">
    <source>
        <dbReference type="EMBL" id="TCV87088.1"/>
    </source>
</evidence>
<comment type="caution">
    <text evidence="3">The sequence shown here is derived from an EMBL/GenBank/DDBJ whole genome shotgun (WGS) entry which is preliminary data.</text>
</comment>
<accession>A0A4R3Y848</accession>